<keyword evidence="1" id="KW-0812">Transmembrane</keyword>
<sequence>MQRLDAPLIPDGDEAREWAENELAKPQYAEARPTFFDEMSRAIAQFFADLFSGDGGNALGPLAAIMVAALVVIGLIVALIVWGRPRRSFARAGETADLLGSTDTRTAAQLRTEAERQARGGDWDAAIVLRYRAIARGLVERDLLTPAPGATAQTLAREASAVFPVEHAALQSAAASFDDVRYLRHPGTADRYRAIADTDERLRATRPELVHT</sequence>
<dbReference type="EMBL" id="BSET01000002">
    <property type="protein sequence ID" value="GLK02900.1"/>
    <property type="molecule type" value="Genomic_DNA"/>
</dbReference>
<name>A0A9W6M9I9_9MICO</name>
<dbReference type="InterPro" id="IPR025403">
    <property type="entry name" value="TgpA-like_C"/>
</dbReference>
<dbReference type="Pfam" id="PF13559">
    <property type="entry name" value="DUF4129"/>
    <property type="match status" value="1"/>
</dbReference>
<dbReference type="Proteomes" id="UP001142325">
    <property type="component" value="Unassembled WGS sequence"/>
</dbReference>
<feature type="domain" description="Protein-glutamine gamma-glutamyltransferase-like C-terminal" evidence="2">
    <location>
        <begin position="130"/>
        <end position="197"/>
    </location>
</feature>
<organism evidence="3 4">
    <name type="scientific">Microbacterium keratanolyticum</name>
    <dbReference type="NCBI Taxonomy" id="67574"/>
    <lineage>
        <taxon>Bacteria</taxon>
        <taxon>Bacillati</taxon>
        <taxon>Actinomycetota</taxon>
        <taxon>Actinomycetes</taxon>
        <taxon>Micrococcales</taxon>
        <taxon>Microbacteriaceae</taxon>
        <taxon>Microbacterium</taxon>
    </lineage>
</organism>
<dbReference type="RefSeq" id="WP_204937725.1">
    <property type="nucleotide sequence ID" value="NZ_BAAAUM010000002.1"/>
</dbReference>
<evidence type="ECO:0000259" key="2">
    <source>
        <dbReference type="Pfam" id="PF13559"/>
    </source>
</evidence>
<keyword evidence="1" id="KW-0472">Membrane</keyword>
<keyword evidence="4" id="KW-1185">Reference proteome</keyword>
<dbReference type="AlphaFoldDB" id="A0A9W6M9I9"/>
<reference evidence="3" key="1">
    <citation type="journal article" date="2014" name="Int. J. Syst. Evol. Microbiol.">
        <title>Complete genome sequence of Corynebacterium casei LMG S-19264T (=DSM 44701T), isolated from a smear-ripened cheese.</title>
        <authorList>
            <consortium name="US DOE Joint Genome Institute (JGI-PGF)"/>
            <person name="Walter F."/>
            <person name="Albersmeier A."/>
            <person name="Kalinowski J."/>
            <person name="Ruckert C."/>
        </authorList>
    </citation>
    <scope>NUCLEOTIDE SEQUENCE</scope>
    <source>
        <strain evidence="3">VKM Ac-1958</strain>
    </source>
</reference>
<protein>
    <recommendedName>
        <fullName evidence="2">Protein-glutamine gamma-glutamyltransferase-like C-terminal domain-containing protein</fullName>
    </recommendedName>
</protein>
<proteinExistence type="predicted"/>
<gene>
    <name evidence="3" type="ORF">GCM10017596_26150</name>
</gene>
<reference evidence="3" key="2">
    <citation type="submission" date="2023-01" db="EMBL/GenBank/DDBJ databases">
        <authorList>
            <person name="Sun Q."/>
            <person name="Evtushenko L."/>
        </authorList>
    </citation>
    <scope>NUCLEOTIDE SEQUENCE</scope>
    <source>
        <strain evidence="3">VKM Ac-1958</strain>
    </source>
</reference>
<keyword evidence="1" id="KW-1133">Transmembrane helix</keyword>
<comment type="caution">
    <text evidence="3">The sequence shown here is derived from an EMBL/GenBank/DDBJ whole genome shotgun (WGS) entry which is preliminary data.</text>
</comment>
<evidence type="ECO:0000256" key="1">
    <source>
        <dbReference type="SAM" id="Phobius"/>
    </source>
</evidence>
<evidence type="ECO:0000313" key="3">
    <source>
        <dbReference type="EMBL" id="GLK02900.1"/>
    </source>
</evidence>
<accession>A0A9W6M9I9</accession>
<evidence type="ECO:0000313" key="4">
    <source>
        <dbReference type="Proteomes" id="UP001142325"/>
    </source>
</evidence>
<feature type="transmembrane region" description="Helical" evidence="1">
    <location>
        <begin position="58"/>
        <end position="82"/>
    </location>
</feature>